<evidence type="ECO:0000256" key="8">
    <source>
        <dbReference type="ARBA" id="ARBA00023170"/>
    </source>
</evidence>
<evidence type="ECO:0000256" key="9">
    <source>
        <dbReference type="ARBA" id="ARBA00023180"/>
    </source>
</evidence>
<evidence type="ECO:0000256" key="4">
    <source>
        <dbReference type="ARBA" id="ARBA00022729"/>
    </source>
</evidence>
<dbReference type="InterPro" id="IPR053896">
    <property type="entry name" value="BTN3A2-like_Ig-C"/>
</dbReference>
<evidence type="ECO:0000256" key="7">
    <source>
        <dbReference type="ARBA" id="ARBA00023157"/>
    </source>
</evidence>
<feature type="transmembrane region" description="Helical" evidence="11">
    <location>
        <begin position="241"/>
        <end position="260"/>
    </location>
</feature>
<name>A0A3Q3XAV0_MOLML</name>
<dbReference type="PROSITE" id="PS50835">
    <property type="entry name" value="IG_LIKE"/>
    <property type="match status" value="2"/>
</dbReference>
<dbReference type="GO" id="GO:0006955">
    <property type="term" value="P:immune response"/>
    <property type="evidence" value="ECO:0007669"/>
    <property type="project" value="TreeGrafter"/>
</dbReference>
<dbReference type="Pfam" id="PF22705">
    <property type="entry name" value="C2-set_3"/>
    <property type="match status" value="1"/>
</dbReference>
<keyword evidence="6 11" id="KW-0472">Membrane</keyword>
<evidence type="ECO:0000256" key="1">
    <source>
        <dbReference type="ARBA" id="ARBA00004251"/>
    </source>
</evidence>
<keyword evidence="9" id="KW-0325">Glycoprotein</keyword>
<keyword evidence="7" id="KW-1015">Disulfide bond</keyword>
<feature type="domain" description="Ig-like" evidence="13">
    <location>
        <begin position="36"/>
        <end position="137"/>
    </location>
</feature>
<dbReference type="SUPFAM" id="SSF48726">
    <property type="entry name" value="Immunoglobulin"/>
    <property type="match status" value="2"/>
</dbReference>
<keyword evidence="4 12" id="KW-0732">Signal</keyword>
<dbReference type="GO" id="GO:0031295">
    <property type="term" value="P:T cell costimulation"/>
    <property type="evidence" value="ECO:0007669"/>
    <property type="project" value="TreeGrafter"/>
</dbReference>
<feature type="chain" id="PRO_5018632316" description="Ig-like domain-containing protein" evidence="12">
    <location>
        <begin position="19"/>
        <end position="470"/>
    </location>
</feature>
<evidence type="ECO:0000313" key="15">
    <source>
        <dbReference type="Proteomes" id="UP000261620"/>
    </source>
</evidence>
<comment type="subcellular location">
    <subcellularLocation>
        <location evidence="1">Cell membrane</location>
        <topology evidence="1">Single-pass type I membrane protein</topology>
    </subcellularLocation>
</comment>
<keyword evidence="8" id="KW-0675">Receptor</keyword>
<dbReference type="InterPro" id="IPR013783">
    <property type="entry name" value="Ig-like_fold"/>
</dbReference>
<dbReference type="InterPro" id="IPR003599">
    <property type="entry name" value="Ig_sub"/>
</dbReference>
<organism evidence="14 15">
    <name type="scientific">Mola mola</name>
    <name type="common">Ocean sunfish</name>
    <name type="synonym">Tetraodon mola</name>
    <dbReference type="NCBI Taxonomy" id="94237"/>
    <lineage>
        <taxon>Eukaryota</taxon>
        <taxon>Metazoa</taxon>
        <taxon>Chordata</taxon>
        <taxon>Craniata</taxon>
        <taxon>Vertebrata</taxon>
        <taxon>Euteleostomi</taxon>
        <taxon>Actinopterygii</taxon>
        <taxon>Neopterygii</taxon>
        <taxon>Teleostei</taxon>
        <taxon>Neoteleostei</taxon>
        <taxon>Acanthomorphata</taxon>
        <taxon>Eupercaria</taxon>
        <taxon>Tetraodontiformes</taxon>
        <taxon>Molidae</taxon>
        <taxon>Mola</taxon>
    </lineage>
</organism>
<dbReference type="Ensembl" id="ENSMMOT00000028677.1">
    <property type="protein sequence ID" value="ENSMMOP00000028198.1"/>
    <property type="gene ID" value="ENSMMOG00000021315.1"/>
</dbReference>
<accession>A0A3Q3XAV0</accession>
<dbReference type="SMART" id="SM00409">
    <property type="entry name" value="IG"/>
    <property type="match status" value="1"/>
</dbReference>
<evidence type="ECO:0000256" key="5">
    <source>
        <dbReference type="ARBA" id="ARBA00022989"/>
    </source>
</evidence>
<dbReference type="InterPro" id="IPR036179">
    <property type="entry name" value="Ig-like_dom_sf"/>
</dbReference>
<dbReference type="Proteomes" id="UP000261620">
    <property type="component" value="Unplaced"/>
</dbReference>
<reference evidence="14" key="1">
    <citation type="submission" date="2025-08" db="UniProtKB">
        <authorList>
            <consortium name="Ensembl"/>
        </authorList>
    </citation>
    <scope>IDENTIFICATION</scope>
</reference>
<evidence type="ECO:0000256" key="3">
    <source>
        <dbReference type="ARBA" id="ARBA00022692"/>
    </source>
</evidence>
<dbReference type="GO" id="GO:0009897">
    <property type="term" value="C:external side of plasma membrane"/>
    <property type="evidence" value="ECO:0007669"/>
    <property type="project" value="TreeGrafter"/>
</dbReference>
<keyword evidence="2" id="KW-1003">Cell membrane</keyword>
<keyword evidence="3 11" id="KW-0812">Transmembrane</keyword>
<sequence>MDLALVLVMQVMFQTSLSGVLLTVETEQTMFKSEFGGDVVMGCRFQPKLSNPQDPLKVTWHWISGTSSREVYRMDDRMEVSASQDPAYRGRVTLLTEELKDGWAKLKVSKLRIGDSGTYQCLVQTKEGADYKDVTLSVAGPYKTVTKHFRKAAKGDELLLSCESEGYPESSVTWQDGHLQRIDPSTTAVSTPEQLFKVTSEIHVPSWDKNNYTCSFTNDGISATFHIPDETPIPLAKNDTAFILLAIAGIAVVIVAVLIYRQRKGDRSINSSCGQSPKCKLKLCVWTHLVYNFYLKIFSIGFVCVSQGQPVNLQALLPEAGETLFLEGPPRSGKTTVAHILVSSWTEGPTHALSNILDLSAIRLLVHVDCSRAKGDLIREITTQRPLTQISEDELRTVLGRSEEIFLLLDGYREGNQLFDESLTKFLSDRGGCRVLVTACPGHCPALRDTAGTKRVLELQTQTVKGPKNS</sequence>
<dbReference type="Gene3D" id="3.40.50.300">
    <property type="entry name" value="P-loop containing nucleotide triphosphate hydrolases"/>
    <property type="match status" value="1"/>
</dbReference>
<dbReference type="STRING" id="94237.ENSMMOP00000028198"/>
<evidence type="ECO:0000313" key="14">
    <source>
        <dbReference type="Ensembl" id="ENSMMOP00000028198.1"/>
    </source>
</evidence>
<feature type="domain" description="Ig-like" evidence="13">
    <location>
        <begin position="141"/>
        <end position="226"/>
    </location>
</feature>
<proteinExistence type="predicted"/>
<evidence type="ECO:0000256" key="10">
    <source>
        <dbReference type="ARBA" id="ARBA00023319"/>
    </source>
</evidence>
<dbReference type="PANTHER" id="PTHR25466:SF3">
    <property type="entry name" value="PROGRAMMED CELL DEATH 1 LIGAND 1"/>
    <property type="match status" value="1"/>
</dbReference>
<dbReference type="GO" id="GO:0042130">
    <property type="term" value="P:negative regulation of T cell proliferation"/>
    <property type="evidence" value="ECO:0007669"/>
    <property type="project" value="TreeGrafter"/>
</dbReference>
<dbReference type="PANTHER" id="PTHR25466">
    <property type="entry name" value="T-LYMPHOCYTE ACTIVATION ANTIGEN"/>
    <property type="match status" value="1"/>
</dbReference>
<dbReference type="GO" id="GO:0071222">
    <property type="term" value="P:cellular response to lipopolysaccharide"/>
    <property type="evidence" value="ECO:0007669"/>
    <property type="project" value="TreeGrafter"/>
</dbReference>
<dbReference type="InterPro" id="IPR051713">
    <property type="entry name" value="T-cell_Activation_Regulation"/>
</dbReference>
<reference evidence="14" key="2">
    <citation type="submission" date="2025-09" db="UniProtKB">
        <authorList>
            <consortium name="Ensembl"/>
        </authorList>
    </citation>
    <scope>IDENTIFICATION</scope>
</reference>
<dbReference type="InterPro" id="IPR027417">
    <property type="entry name" value="P-loop_NTPase"/>
</dbReference>
<protein>
    <recommendedName>
        <fullName evidence="13">Ig-like domain-containing protein</fullName>
    </recommendedName>
</protein>
<evidence type="ECO:0000256" key="6">
    <source>
        <dbReference type="ARBA" id="ARBA00023136"/>
    </source>
</evidence>
<keyword evidence="5 11" id="KW-1133">Transmembrane helix</keyword>
<dbReference type="SUPFAM" id="SSF52540">
    <property type="entry name" value="P-loop containing nucleoside triphosphate hydrolases"/>
    <property type="match status" value="1"/>
</dbReference>
<dbReference type="InterPro" id="IPR007110">
    <property type="entry name" value="Ig-like_dom"/>
</dbReference>
<dbReference type="GO" id="GO:0042102">
    <property type="term" value="P:positive regulation of T cell proliferation"/>
    <property type="evidence" value="ECO:0007669"/>
    <property type="project" value="TreeGrafter"/>
</dbReference>
<keyword evidence="10" id="KW-0393">Immunoglobulin domain</keyword>
<keyword evidence="15" id="KW-1185">Reference proteome</keyword>
<evidence type="ECO:0000259" key="13">
    <source>
        <dbReference type="PROSITE" id="PS50835"/>
    </source>
</evidence>
<dbReference type="Gene3D" id="2.60.40.10">
    <property type="entry name" value="Immunoglobulins"/>
    <property type="match status" value="2"/>
</dbReference>
<evidence type="ECO:0000256" key="12">
    <source>
        <dbReference type="SAM" id="SignalP"/>
    </source>
</evidence>
<evidence type="ECO:0000256" key="11">
    <source>
        <dbReference type="SAM" id="Phobius"/>
    </source>
</evidence>
<feature type="signal peptide" evidence="12">
    <location>
        <begin position="1"/>
        <end position="18"/>
    </location>
</feature>
<dbReference type="GO" id="GO:0007166">
    <property type="term" value="P:cell surface receptor signaling pathway"/>
    <property type="evidence" value="ECO:0007669"/>
    <property type="project" value="TreeGrafter"/>
</dbReference>
<dbReference type="AlphaFoldDB" id="A0A3Q3XAV0"/>
<evidence type="ECO:0000256" key="2">
    <source>
        <dbReference type="ARBA" id="ARBA00022475"/>
    </source>
</evidence>